<dbReference type="PANTHER" id="PTHR45690">
    <property type="entry name" value="NACHT, LRR AND PYD DOMAINS-CONTAINING PROTEIN 12"/>
    <property type="match status" value="1"/>
</dbReference>
<protein>
    <recommendedName>
        <fullName evidence="15">NACHT domain-containing protein</fullName>
    </recommendedName>
</protein>
<dbReference type="Pfam" id="PF17776">
    <property type="entry name" value="NLRC4_HD2"/>
    <property type="match status" value="1"/>
</dbReference>
<dbReference type="PANTHER" id="PTHR45690:SF19">
    <property type="entry name" value="NACHT, LRR AND PYD DOMAINS-CONTAINING PROTEIN 3"/>
    <property type="match status" value="1"/>
</dbReference>
<dbReference type="SUPFAM" id="SSF52540">
    <property type="entry name" value="P-loop containing nucleoside triphosphate hydrolases"/>
    <property type="match status" value="1"/>
</dbReference>
<dbReference type="EMBL" id="WNYA01000001">
    <property type="protein sequence ID" value="KAG8593102.1"/>
    <property type="molecule type" value="Genomic_DNA"/>
</dbReference>
<comment type="caution">
    <text evidence="13">The sequence shown here is derived from an EMBL/GenBank/DDBJ whole genome shotgun (WGS) entry which is preliminary data.</text>
</comment>
<proteinExistence type="predicted"/>
<dbReference type="Gene3D" id="3.40.50.300">
    <property type="entry name" value="P-loop containing nucleotide triphosphate hydrolases"/>
    <property type="match status" value="1"/>
</dbReference>
<dbReference type="PROSITE" id="PS50209">
    <property type="entry name" value="CARD"/>
    <property type="match status" value="1"/>
</dbReference>
<dbReference type="Pfam" id="PF05729">
    <property type="entry name" value="NACHT"/>
    <property type="match status" value="1"/>
</dbReference>
<dbReference type="GO" id="GO:0061702">
    <property type="term" value="C:canonical inflammasome complex"/>
    <property type="evidence" value="ECO:0007669"/>
    <property type="project" value="UniProtKB-SubCell"/>
</dbReference>
<evidence type="ECO:0000256" key="9">
    <source>
        <dbReference type="ARBA" id="ARBA00023198"/>
    </source>
</evidence>
<sequence>MNSSHTRPYMGEEMVTTEKGDTVLNILSNKRLPALLFLQTYRVQLVNELEYYIVSILDQALQQQLLSRDDYEEVYYERGPRNQVRKLLDLIYCLGEENASIFCELFLKVKASRTQQNNVSEYAKIIHKHKQVLGRRSDFIKFYNSRHGEKFYFSDYFVNLLLVNGHYSLEIKKNELLTFGQQRIHLQNKKEDKCKLRLNQLFDQLNEKRVPRTILVSGVAGIGKTVFVQKLLLDFSSAVQYQHFDFVLNFTFRDLNLINKPVTLREVICKKHGHLSQTLDNIFKNSHKLLVVLDGFDEFKSYNQLDLEQYVFHPDEETEIPQLIGSLIKGELLPDATILLTSRPTVINHIPVECIERFVIITGFSVTEIEDYFQKFFGDKQLGSEQFVVVKENHFLFTLCYIPAFCWIVCSVLKDISTLNTERPKTMTDIYCHYLLVLLKHHAHQVYSIKDGAVLHGILALGHIAYHSLLKHETLFYEKDLEMFHTLPKDIVNSFLDITCVQELGYTENVLSFTHFTIQEFFAAFYYAHAENINEDIMDIDLQKSLGIGSGYLDLFLRFLSGLISVRNQDILSKHLNLYESKKSQMFTSWLVKSIVEYCESGSYILNLLHCFFEQQRSSLASRITPSVLRLNVSDNVFSPIDFDVIEYFLDLVPMEIEELDLTATHVDAAYLKKLQPYLYRCKRLWLGENNLDIDAISILSSVLMSPECKMELLGLGWTQLEDDEFLELYRCLPHNCSLTGLWLEGNNITFEAIEVFSNISSFNSTLRHVVLLGNNLQPENITALKGKSDKSIIVAHIDETYGKDFWQGWWEWIFQRCKICNDEKIVSFLTKVYRGLGLCDGKEAKWMNDWYIQINAFLQERIQQCSIKNIAKKMEDLRQMFQQQSESH</sequence>
<feature type="domain" description="CARD" evidence="11">
    <location>
        <begin position="37"/>
        <end position="102"/>
    </location>
</feature>
<dbReference type="PROSITE" id="PS50837">
    <property type="entry name" value="NACHT"/>
    <property type="match status" value="1"/>
</dbReference>
<evidence type="ECO:0000256" key="10">
    <source>
        <dbReference type="ARBA" id="ARBA00023233"/>
    </source>
</evidence>
<comment type="subcellular location">
    <subcellularLocation>
        <location evidence="1">Inflammasome</location>
    </subcellularLocation>
</comment>
<evidence type="ECO:0000259" key="12">
    <source>
        <dbReference type="PROSITE" id="PS50837"/>
    </source>
</evidence>
<keyword evidence="7" id="KW-0832">Ubl conjugation</keyword>
<dbReference type="AlphaFoldDB" id="A0AAV7DAP8"/>
<dbReference type="GO" id="GO:0045087">
    <property type="term" value="P:innate immune response"/>
    <property type="evidence" value="ECO:0007669"/>
    <property type="project" value="UniProtKB-KW"/>
</dbReference>
<evidence type="ECO:0000256" key="3">
    <source>
        <dbReference type="ARBA" id="ARBA00022588"/>
    </source>
</evidence>
<dbReference type="InterPro" id="IPR041267">
    <property type="entry name" value="NLRP_HD2"/>
</dbReference>
<dbReference type="InterPro" id="IPR001315">
    <property type="entry name" value="CARD"/>
</dbReference>
<keyword evidence="10" id="KW-1271">Inflammasome</keyword>
<dbReference type="InterPro" id="IPR027417">
    <property type="entry name" value="P-loop_NTPase"/>
</dbReference>
<keyword evidence="3" id="KW-0399">Innate immunity</keyword>
<reference evidence="13" key="1">
    <citation type="thesis" date="2020" institute="ProQuest LLC" country="789 East Eisenhower Parkway, Ann Arbor, MI, USA">
        <title>Comparative Genomics and Chromosome Evolution.</title>
        <authorList>
            <person name="Mudd A.B."/>
        </authorList>
    </citation>
    <scope>NUCLEOTIDE SEQUENCE</scope>
    <source>
        <strain evidence="13">237g6f4</strain>
        <tissue evidence="13">Blood</tissue>
    </source>
</reference>
<gene>
    <name evidence="13" type="ORF">GDO81_000722</name>
</gene>
<dbReference type="InterPro" id="IPR011029">
    <property type="entry name" value="DEATH-like_dom_sf"/>
</dbReference>
<evidence type="ECO:0008006" key="15">
    <source>
        <dbReference type="Google" id="ProtNLM"/>
    </source>
</evidence>
<keyword evidence="9" id="KW-0395">Inflammatory response</keyword>
<evidence type="ECO:0000256" key="8">
    <source>
        <dbReference type="ARBA" id="ARBA00022859"/>
    </source>
</evidence>
<dbReference type="GO" id="GO:0005524">
    <property type="term" value="F:ATP binding"/>
    <property type="evidence" value="ECO:0007669"/>
    <property type="project" value="UniProtKB-KW"/>
</dbReference>
<dbReference type="Proteomes" id="UP000824782">
    <property type="component" value="Unassembled WGS sequence"/>
</dbReference>
<dbReference type="Gene3D" id="1.10.533.10">
    <property type="entry name" value="Death Domain, Fas"/>
    <property type="match status" value="1"/>
</dbReference>
<keyword evidence="8" id="KW-0391">Immunity</keyword>
<dbReference type="Pfam" id="PF00619">
    <property type="entry name" value="CARD"/>
    <property type="match status" value="1"/>
</dbReference>
<dbReference type="InterPro" id="IPR032675">
    <property type="entry name" value="LRR_dom_sf"/>
</dbReference>
<evidence type="ECO:0000256" key="6">
    <source>
        <dbReference type="ARBA" id="ARBA00022840"/>
    </source>
</evidence>
<name>A0AAV7DAP8_ENGPU</name>
<evidence type="ECO:0000259" key="11">
    <source>
        <dbReference type="PROSITE" id="PS50209"/>
    </source>
</evidence>
<organism evidence="13 14">
    <name type="scientific">Engystomops pustulosus</name>
    <name type="common">Tungara frog</name>
    <name type="synonym">Physalaemus pustulosus</name>
    <dbReference type="NCBI Taxonomy" id="76066"/>
    <lineage>
        <taxon>Eukaryota</taxon>
        <taxon>Metazoa</taxon>
        <taxon>Chordata</taxon>
        <taxon>Craniata</taxon>
        <taxon>Vertebrata</taxon>
        <taxon>Euteleostomi</taxon>
        <taxon>Amphibia</taxon>
        <taxon>Batrachia</taxon>
        <taxon>Anura</taxon>
        <taxon>Neobatrachia</taxon>
        <taxon>Hyloidea</taxon>
        <taxon>Leptodactylidae</taxon>
        <taxon>Leiuperinae</taxon>
        <taxon>Engystomops</taxon>
    </lineage>
</organism>
<keyword evidence="2" id="KW-0963">Cytoplasm</keyword>
<accession>A0AAV7DAP8</accession>
<dbReference type="SUPFAM" id="SSF47986">
    <property type="entry name" value="DEATH domain"/>
    <property type="match status" value="1"/>
</dbReference>
<dbReference type="SUPFAM" id="SSF52047">
    <property type="entry name" value="RNI-like"/>
    <property type="match status" value="1"/>
</dbReference>
<keyword evidence="6" id="KW-0067">ATP-binding</keyword>
<evidence type="ECO:0000313" key="13">
    <source>
        <dbReference type="EMBL" id="KAG8593102.1"/>
    </source>
</evidence>
<dbReference type="InterPro" id="IPR050637">
    <property type="entry name" value="NLRP_innate_immun_reg"/>
</dbReference>
<evidence type="ECO:0000256" key="5">
    <source>
        <dbReference type="ARBA" id="ARBA00022741"/>
    </source>
</evidence>
<evidence type="ECO:0000256" key="7">
    <source>
        <dbReference type="ARBA" id="ARBA00022843"/>
    </source>
</evidence>
<dbReference type="GO" id="GO:0042981">
    <property type="term" value="P:regulation of apoptotic process"/>
    <property type="evidence" value="ECO:0007669"/>
    <property type="project" value="InterPro"/>
</dbReference>
<evidence type="ECO:0000256" key="1">
    <source>
        <dbReference type="ARBA" id="ARBA00004110"/>
    </source>
</evidence>
<dbReference type="Gene3D" id="3.80.10.10">
    <property type="entry name" value="Ribonuclease Inhibitor"/>
    <property type="match status" value="1"/>
</dbReference>
<keyword evidence="14" id="KW-1185">Reference proteome</keyword>
<evidence type="ECO:0000256" key="4">
    <source>
        <dbReference type="ARBA" id="ARBA00022737"/>
    </source>
</evidence>
<evidence type="ECO:0000256" key="2">
    <source>
        <dbReference type="ARBA" id="ARBA00022490"/>
    </source>
</evidence>
<evidence type="ECO:0000313" key="14">
    <source>
        <dbReference type="Proteomes" id="UP000824782"/>
    </source>
</evidence>
<dbReference type="InterPro" id="IPR007111">
    <property type="entry name" value="NACHT_NTPase"/>
</dbReference>
<keyword evidence="4" id="KW-0677">Repeat</keyword>
<feature type="domain" description="NACHT" evidence="12">
    <location>
        <begin position="212"/>
        <end position="344"/>
    </location>
</feature>
<keyword evidence="5" id="KW-0547">Nucleotide-binding</keyword>